<accession>A0A6I4IBN7</accession>
<dbReference type="AlphaFoldDB" id="A0A6I4IBN7"/>
<protein>
    <submittedName>
        <fullName evidence="1">Uncharacterized protein</fullName>
    </submittedName>
</protein>
<organism evidence="1 2">
    <name type="scientific">Mucilaginibacter aquatilis</name>
    <dbReference type="NCBI Taxonomy" id="1517760"/>
    <lineage>
        <taxon>Bacteria</taxon>
        <taxon>Pseudomonadati</taxon>
        <taxon>Bacteroidota</taxon>
        <taxon>Sphingobacteriia</taxon>
        <taxon>Sphingobacteriales</taxon>
        <taxon>Sphingobacteriaceae</taxon>
        <taxon>Mucilaginibacter</taxon>
    </lineage>
</organism>
<dbReference type="Proteomes" id="UP000434850">
    <property type="component" value="Unassembled WGS sequence"/>
</dbReference>
<proteinExistence type="predicted"/>
<keyword evidence="2" id="KW-1185">Reference proteome</keyword>
<dbReference type="RefSeq" id="WP_157542995.1">
    <property type="nucleotide sequence ID" value="NZ_WQLA01000007.1"/>
</dbReference>
<dbReference type="EMBL" id="WQLA01000007">
    <property type="protein sequence ID" value="MVN92670.1"/>
    <property type="molecule type" value="Genomic_DNA"/>
</dbReference>
<dbReference type="OrthoDB" id="9881150at2"/>
<evidence type="ECO:0000313" key="1">
    <source>
        <dbReference type="EMBL" id="MVN92670.1"/>
    </source>
</evidence>
<name>A0A6I4IBN7_9SPHI</name>
<sequence length="117" mass="13573">MYLSSDSSDGSGVYILNRPDSSSFVEILELRPDMLVCWTQVPDPDDPSPEMDRRGNWLMTSLNTLSLFLLNEAETELYSFCFEYKDGILVEETNPNITLRKRPGFTIFQEPFYFDPR</sequence>
<gene>
    <name evidence="1" type="ORF">GO816_16155</name>
</gene>
<reference evidence="1 2" key="1">
    <citation type="submission" date="2019-12" db="EMBL/GenBank/DDBJ databases">
        <title>Mucilaginibacter sp. HME9299 genome sequencing and assembly.</title>
        <authorList>
            <person name="Kang H."/>
            <person name="Kim H."/>
            <person name="Joh K."/>
        </authorList>
    </citation>
    <scope>NUCLEOTIDE SEQUENCE [LARGE SCALE GENOMIC DNA]</scope>
    <source>
        <strain evidence="1 2">HME9299</strain>
    </source>
</reference>
<comment type="caution">
    <text evidence="1">The sequence shown here is derived from an EMBL/GenBank/DDBJ whole genome shotgun (WGS) entry which is preliminary data.</text>
</comment>
<evidence type="ECO:0000313" key="2">
    <source>
        <dbReference type="Proteomes" id="UP000434850"/>
    </source>
</evidence>